<dbReference type="KEGG" id="pmaw:MACH26_14800"/>
<feature type="chain" id="PRO_5044704596" description="Spore coat protein U domain-containing protein" evidence="1">
    <location>
        <begin position="22"/>
        <end position="164"/>
    </location>
</feature>
<evidence type="ECO:0000256" key="1">
    <source>
        <dbReference type="SAM" id="SignalP"/>
    </source>
</evidence>
<evidence type="ECO:0000313" key="2">
    <source>
        <dbReference type="EMBL" id="BDX05959.1"/>
    </source>
</evidence>
<reference evidence="3" key="1">
    <citation type="submission" date="2023-01" db="EMBL/GenBank/DDBJ databases">
        <title>Complete genome sequence of Planctobacterium marinum strain Dej080120_11.</title>
        <authorList>
            <person name="Ueki S."/>
            <person name="Maruyama F."/>
        </authorList>
    </citation>
    <scope>NUCLEOTIDE SEQUENCE</scope>
    <source>
        <strain evidence="3">Dej080120_11</strain>
    </source>
</reference>
<accession>A0AA48HGG4</accession>
<evidence type="ECO:0000313" key="3">
    <source>
        <dbReference type="EMBL" id="BDX05961.1"/>
    </source>
</evidence>
<dbReference type="EMBL" id="AP027272">
    <property type="protein sequence ID" value="BDX05961.1"/>
    <property type="molecule type" value="Genomic_DNA"/>
</dbReference>
<dbReference type="Proteomes" id="UP001333710">
    <property type="component" value="Chromosome"/>
</dbReference>
<sequence>MNTFNKSIIAIAAFTAFTANATISVSDTDQTSFDIGGEILPECKVSNYSPERSTSLDLSSTEAQTTASISLWCNTGQGTARTTYESVNGGYMVSEEGKKIAYAIDIAGTANDLQLTSAQTINQIAGNGVEGAEATRAVSVKPLVTGFEYAGTYTDTIEVTVSYE</sequence>
<dbReference type="RefSeq" id="WP_338291977.1">
    <property type="nucleotide sequence ID" value="NZ_AP027272.1"/>
</dbReference>
<gene>
    <name evidence="2" type="ORF">MACH26_14800</name>
    <name evidence="3" type="ORF">MACH26_14820</name>
</gene>
<name>A0AA48HGG4_9ALTE</name>
<evidence type="ECO:0000313" key="4">
    <source>
        <dbReference type="Proteomes" id="UP001333710"/>
    </source>
</evidence>
<dbReference type="AlphaFoldDB" id="A0AA48HGG4"/>
<dbReference type="EMBL" id="AP027272">
    <property type="protein sequence ID" value="BDX05959.1"/>
    <property type="molecule type" value="Genomic_DNA"/>
</dbReference>
<protein>
    <recommendedName>
        <fullName evidence="5">Spore coat protein U domain-containing protein</fullName>
    </recommendedName>
</protein>
<keyword evidence="1" id="KW-0732">Signal</keyword>
<proteinExistence type="predicted"/>
<evidence type="ECO:0008006" key="5">
    <source>
        <dbReference type="Google" id="ProtNLM"/>
    </source>
</evidence>
<keyword evidence="4" id="KW-1185">Reference proteome</keyword>
<organism evidence="3 4">
    <name type="scientific">Planctobacterium marinum</name>
    <dbReference type="NCBI Taxonomy" id="1631968"/>
    <lineage>
        <taxon>Bacteria</taxon>
        <taxon>Pseudomonadati</taxon>
        <taxon>Pseudomonadota</taxon>
        <taxon>Gammaproteobacteria</taxon>
        <taxon>Alteromonadales</taxon>
        <taxon>Alteromonadaceae</taxon>
        <taxon>Planctobacterium</taxon>
    </lineage>
</organism>
<dbReference type="KEGG" id="pmaw:MACH26_14820"/>
<feature type="signal peptide" evidence="1">
    <location>
        <begin position="1"/>
        <end position="21"/>
    </location>
</feature>